<dbReference type="Proteomes" id="UP000007264">
    <property type="component" value="Unassembled WGS sequence"/>
</dbReference>
<feature type="region of interest" description="Disordered" evidence="3">
    <location>
        <begin position="233"/>
        <end position="254"/>
    </location>
</feature>
<dbReference type="KEGG" id="csl:COCSUDRAFT_64410"/>
<comment type="caution">
    <text evidence="5">The sequence shown here is derived from an EMBL/GenBank/DDBJ whole genome shotgun (WGS) entry which is preliminary data.</text>
</comment>
<keyword evidence="1" id="KW-0902">Two-component regulatory system</keyword>
<proteinExistence type="predicted"/>
<dbReference type="InterPro" id="IPR045279">
    <property type="entry name" value="ARR-like"/>
</dbReference>
<dbReference type="EMBL" id="AGSI01000002">
    <property type="protein sequence ID" value="EIE26260.1"/>
    <property type="molecule type" value="Genomic_DNA"/>
</dbReference>
<dbReference type="CDD" id="cd00156">
    <property type="entry name" value="REC"/>
    <property type="match status" value="1"/>
</dbReference>
<evidence type="ECO:0000256" key="3">
    <source>
        <dbReference type="SAM" id="MobiDB-lite"/>
    </source>
</evidence>
<dbReference type="GO" id="GO:0000160">
    <property type="term" value="P:phosphorelay signal transduction system"/>
    <property type="evidence" value="ECO:0007669"/>
    <property type="project" value="UniProtKB-KW"/>
</dbReference>
<gene>
    <name evidence="5" type="ORF">COCSUDRAFT_64410</name>
</gene>
<dbReference type="AlphaFoldDB" id="I0Z6J1"/>
<dbReference type="RefSeq" id="XP_005650804.1">
    <property type="nucleotide sequence ID" value="XM_005650747.1"/>
</dbReference>
<dbReference type="OrthoDB" id="10262808at2759"/>
<dbReference type="Pfam" id="PF00072">
    <property type="entry name" value="Response_reg"/>
    <property type="match status" value="1"/>
</dbReference>
<dbReference type="PANTHER" id="PTHR43874:SF125">
    <property type="entry name" value="TWO-COMPONENT RESPONSE REGULATOR-LIKE APRR7"/>
    <property type="match status" value="1"/>
</dbReference>
<reference evidence="5 6" key="1">
    <citation type="journal article" date="2012" name="Genome Biol.">
        <title>The genome of the polar eukaryotic microalga coccomyxa subellipsoidea reveals traits of cold adaptation.</title>
        <authorList>
            <person name="Blanc G."/>
            <person name="Agarkova I."/>
            <person name="Grimwood J."/>
            <person name="Kuo A."/>
            <person name="Brueggeman A."/>
            <person name="Dunigan D."/>
            <person name="Gurnon J."/>
            <person name="Ladunga I."/>
            <person name="Lindquist E."/>
            <person name="Lucas S."/>
            <person name="Pangilinan J."/>
            <person name="Proschold T."/>
            <person name="Salamov A."/>
            <person name="Schmutz J."/>
            <person name="Weeks D."/>
            <person name="Yamada T."/>
            <person name="Claverie J.M."/>
            <person name="Grigoriev I."/>
            <person name="Van Etten J."/>
            <person name="Lomsadze A."/>
            <person name="Borodovsky M."/>
        </authorList>
    </citation>
    <scope>NUCLEOTIDE SEQUENCE [LARGE SCALE GENOMIC DNA]</scope>
    <source>
        <strain evidence="5 6">C-169</strain>
    </source>
</reference>
<organism evidence="5 6">
    <name type="scientific">Coccomyxa subellipsoidea (strain C-169)</name>
    <name type="common">Green microalga</name>
    <dbReference type="NCBI Taxonomy" id="574566"/>
    <lineage>
        <taxon>Eukaryota</taxon>
        <taxon>Viridiplantae</taxon>
        <taxon>Chlorophyta</taxon>
        <taxon>core chlorophytes</taxon>
        <taxon>Trebouxiophyceae</taxon>
        <taxon>Trebouxiophyceae incertae sedis</taxon>
        <taxon>Coccomyxaceae</taxon>
        <taxon>Coccomyxa</taxon>
        <taxon>Coccomyxa subellipsoidea</taxon>
    </lineage>
</organism>
<dbReference type="PANTHER" id="PTHR43874">
    <property type="entry name" value="TWO-COMPONENT RESPONSE REGULATOR"/>
    <property type="match status" value="1"/>
</dbReference>
<dbReference type="InterPro" id="IPR011006">
    <property type="entry name" value="CheY-like_superfamily"/>
</dbReference>
<dbReference type="SMART" id="SM00448">
    <property type="entry name" value="REC"/>
    <property type="match status" value="1"/>
</dbReference>
<dbReference type="eggNOG" id="KOG1601">
    <property type="taxonomic scope" value="Eukaryota"/>
</dbReference>
<feature type="domain" description="Response regulatory" evidence="4">
    <location>
        <begin position="14"/>
        <end position="133"/>
    </location>
</feature>
<dbReference type="SUPFAM" id="SSF52172">
    <property type="entry name" value="CheY-like"/>
    <property type="match status" value="1"/>
</dbReference>
<evidence type="ECO:0000259" key="4">
    <source>
        <dbReference type="PROSITE" id="PS50110"/>
    </source>
</evidence>
<name>I0Z6J1_COCSC</name>
<dbReference type="GO" id="GO:0009736">
    <property type="term" value="P:cytokinin-activated signaling pathway"/>
    <property type="evidence" value="ECO:0007669"/>
    <property type="project" value="InterPro"/>
</dbReference>
<feature type="modified residue" description="4-aspartylphosphate" evidence="2">
    <location>
        <position position="66"/>
    </location>
</feature>
<protein>
    <recommendedName>
        <fullName evidence="4">Response regulatory domain-containing protein</fullName>
    </recommendedName>
</protein>
<feature type="region of interest" description="Disordered" evidence="3">
    <location>
        <begin position="406"/>
        <end position="428"/>
    </location>
</feature>
<dbReference type="Gene3D" id="3.40.50.2300">
    <property type="match status" value="1"/>
</dbReference>
<feature type="compositionally biased region" description="Polar residues" evidence="3">
    <location>
        <begin position="411"/>
        <end position="428"/>
    </location>
</feature>
<evidence type="ECO:0000313" key="5">
    <source>
        <dbReference type="EMBL" id="EIE26260.1"/>
    </source>
</evidence>
<dbReference type="InterPro" id="IPR001789">
    <property type="entry name" value="Sig_transdc_resp-reg_receiver"/>
</dbReference>
<evidence type="ECO:0000256" key="2">
    <source>
        <dbReference type="PROSITE-ProRule" id="PRU00169"/>
    </source>
</evidence>
<dbReference type="PROSITE" id="PS50110">
    <property type="entry name" value="RESPONSE_REGULATORY"/>
    <property type="match status" value="1"/>
</dbReference>
<keyword evidence="2" id="KW-0597">Phosphoprotein</keyword>
<evidence type="ECO:0000313" key="6">
    <source>
        <dbReference type="Proteomes" id="UP000007264"/>
    </source>
</evidence>
<sequence>MEVLTERTRSFSPHVLLAEDDDLTLRIVEQLLKQCNYRVTVARNGQEALDILQHNDKHCFDLILTDIMMPKVDGMDLVCEVNQRKVWSHLPVIVMSSEQSQEAICKAFTVGAADYLIKPIRKNEVATLWHHIWRKVMAAGTENLEGHAAGWISAKYRHDVLSAASLDAASIPQQCATGTAECDAQRAALPPKKRPRLLHDCGSSAVQTAVMSAMSQPQASVMEASTAAPLEATLKRAESEASDSGASEGGQLRGSSYQEAWAGEAMQVSFVRPHEAPVFGSNAGAARGGWNFLPRILSAPSILAVERLHCAQLDTSTAATSGHKRLCMEDNGCDRREAVCAVSDDSGASEMTGDAAALTDGAASAAAFPLNGCESLGVSSRMVVSVDLEIAPLNLAPWPSTAGPLVVEGPPSSTAGSTDLGQMQARSY</sequence>
<accession>I0Z6J1</accession>
<keyword evidence="6" id="KW-1185">Reference proteome</keyword>
<evidence type="ECO:0000256" key="1">
    <source>
        <dbReference type="ARBA" id="ARBA00023012"/>
    </source>
</evidence>
<dbReference type="GeneID" id="17044258"/>